<dbReference type="Pfam" id="PF04055">
    <property type="entry name" value="Radical_SAM"/>
    <property type="match status" value="1"/>
</dbReference>
<organism evidence="7 8">
    <name type="scientific">Imhoffiella purpurea</name>
    <dbReference type="NCBI Taxonomy" id="1249627"/>
    <lineage>
        <taxon>Bacteria</taxon>
        <taxon>Pseudomonadati</taxon>
        <taxon>Pseudomonadota</taxon>
        <taxon>Gammaproteobacteria</taxon>
        <taxon>Chromatiales</taxon>
        <taxon>Chromatiaceae</taxon>
        <taxon>Imhoffiella</taxon>
    </lineage>
</organism>
<gene>
    <name evidence="7" type="ORF">D779_3902</name>
</gene>
<evidence type="ECO:0000256" key="5">
    <source>
        <dbReference type="ARBA" id="ARBA00023014"/>
    </source>
</evidence>
<comment type="caution">
    <text evidence="7">The sequence shown here is derived from an EMBL/GenBank/DDBJ whole genome shotgun (WGS) entry which is preliminary data.</text>
</comment>
<evidence type="ECO:0000256" key="2">
    <source>
        <dbReference type="ARBA" id="ARBA00022691"/>
    </source>
</evidence>
<dbReference type="CDD" id="cd02068">
    <property type="entry name" value="radical_SAM_B12_BD"/>
    <property type="match status" value="1"/>
</dbReference>
<dbReference type="GO" id="GO:0046872">
    <property type="term" value="F:metal ion binding"/>
    <property type="evidence" value="ECO:0007669"/>
    <property type="project" value="UniProtKB-KW"/>
</dbReference>
<dbReference type="SFLD" id="SFLDG01123">
    <property type="entry name" value="methyltransferase_(Class_B)"/>
    <property type="match status" value="1"/>
</dbReference>
<accession>W9V8Z8</accession>
<dbReference type="Proteomes" id="UP000019460">
    <property type="component" value="Unassembled WGS sequence"/>
</dbReference>
<evidence type="ECO:0000256" key="4">
    <source>
        <dbReference type="ARBA" id="ARBA00023004"/>
    </source>
</evidence>
<dbReference type="SFLD" id="SFLDG01082">
    <property type="entry name" value="B12-binding_domain_containing"/>
    <property type="match status" value="1"/>
</dbReference>
<dbReference type="Gene3D" id="3.80.30.20">
    <property type="entry name" value="tm_1862 like domain"/>
    <property type="match status" value="1"/>
</dbReference>
<keyword evidence="5" id="KW-0411">Iron-sulfur</keyword>
<dbReference type="AlphaFoldDB" id="W9V8Z8"/>
<dbReference type="InterPro" id="IPR006638">
    <property type="entry name" value="Elp3/MiaA/NifB-like_rSAM"/>
</dbReference>
<keyword evidence="8" id="KW-1185">Reference proteome</keyword>
<dbReference type="InterPro" id="IPR006158">
    <property type="entry name" value="Cobalamin-bd"/>
</dbReference>
<name>W9V8Z8_9GAMM</name>
<dbReference type="CDD" id="cd01335">
    <property type="entry name" value="Radical_SAM"/>
    <property type="match status" value="1"/>
</dbReference>
<dbReference type="GO" id="GO:0005829">
    <property type="term" value="C:cytosol"/>
    <property type="evidence" value="ECO:0007669"/>
    <property type="project" value="TreeGrafter"/>
</dbReference>
<dbReference type="PANTHER" id="PTHR43409">
    <property type="entry name" value="ANAEROBIC MAGNESIUM-PROTOPORPHYRIN IX MONOMETHYL ESTER CYCLASE-RELATED"/>
    <property type="match status" value="1"/>
</dbReference>
<evidence type="ECO:0000313" key="7">
    <source>
        <dbReference type="EMBL" id="EXJ13311.1"/>
    </source>
</evidence>
<dbReference type="InterPro" id="IPR058240">
    <property type="entry name" value="rSAM_sf"/>
</dbReference>
<keyword evidence="3" id="KW-0479">Metal-binding</keyword>
<dbReference type="EMBL" id="AONC01000076">
    <property type="protein sequence ID" value="EXJ13311.1"/>
    <property type="molecule type" value="Genomic_DNA"/>
</dbReference>
<feature type="domain" description="Radical SAM core" evidence="6">
    <location>
        <begin position="164"/>
        <end position="385"/>
    </location>
</feature>
<dbReference type="SFLD" id="SFLDF00303">
    <property type="entry name" value="hopanoid_C2-methyltransferase"/>
    <property type="match status" value="1"/>
</dbReference>
<dbReference type="InterPro" id="IPR023404">
    <property type="entry name" value="rSAM_horseshoe"/>
</dbReference>
<sequence length="529" mass="60897">MRALLVYPKFRESYWSFEKALELVGKRAMMPPLGLITVAATLPEDWELRLRDRNIEEIDEEDWIWADMVMLSGMLVQKDDMLAAIAEARRHGKPTVCGGPYATALPEELERAGVEYLVLDEAEITVPLWLEALARGVEGGTFRAEGVKPDITRTPIPRFDLLDLDAYSEMAIQYSRGCPFRCEFCDIIVLYGRRPRTKTPEQVLAELDRLYALGWRRSVFVVDDNFIGNKARAKEMLRALLVWQREHGFPFNFSTEASLDLARDQELMDLMVDCNFGSVFIGIETPDEESLLASHKTQNTRASLDAAVEAIAGSGLRVMAGFIIGFDGERPGAGQRIVDFVERNKIPLTTFSMLQALPGTALWKRLAKEGRLREGEVHLNQTSLLNFVPTRPVEEIAREYVEGFYELFDARRYLDRTYAHYRVLGRADVHTNPSRRKLKAKRPSDPSLARAALTILWRQGVVRKTRLVFWRHLWQMFRHNRRGIGSYLGLCAYIEHFLPYRETVRRQIRDQLAVYRERERRVADLREVA</sequence>
<evidence type="ECO:0000256" key="1">
    <source>
        <dbReference type="ARBA" id="ARBA00001966"/>
    </source>
</evidence>
<evidence type="ECO:0000259" key="6">
    <source>
        <dbReference type="PROSITE" id="PS51918"/>
    </source>
</evidence>
<proteinExistence type="predicted"/>
<evidence type="ECO:0000313" key="8">
    <source>
        <dbReference type="Proteomes" id="UP000019460"/>
    </source>
</evidence>
<dbReference type="InterPro" id="IPR025274">
    <property type="entry name" value="DUF4070"/>
</dbReference>
<dbReference type="GO" id="GO:0003824">
    <property type="term" value="F:catalytic activity"/>
    <property type="evidence" value="ECO:0007669"/>
    <property type="project" value="InterPro"/>
</dbReference>
<keyword evidence="4" id="KW-0408">Iron</keyword>
<dbReference type="SUPFAM" id="SSF102114">
    <property type="entry name" value="Radical SAM enzymes"/>
    <property type="match status" value="1"/>
</dbReference>
<dbReference type="PANTHER" id="PTHR43409:SF3">
    <property type="entry name" value="HYPOTHETICAL METHYLTRANSFERASE"/>
    <property type="match status" value="1"/>
</dbReference>
<dbReference type="Gene3D" id="3.40.50.280">
    <property type="entry name" value="Cobalamin-binding domain"/>
    <property type="match status" value="1"/>
</dbReference>
<dbReference type="eggNOG" id="COG1032">
    <property type="taxonomic scope" value="Bacteria"/>
</dbReference>
<dbReference type="Pfam" id="PF13282">
    <property type="entry name" value="DUF4070"/>
    <property type="match status" value="1"/>
</dbReference>
<dbReference type="InterPro" id="IPR007197">
    <property type="entry name" value="rSAM"/>
</dbReference>
<dbReference type="InterPro" id="IPR034530">
    <property type="entry name" value="HpnP-like"/>
</dbReference>
<dbReference type="PROSITE" id="PS51918">
    <property type="entry name" value="RADICAL_SAM"/>
    <property type="match status" value="1"/>
</dbReference>
<dbReference type="GO" id="GO:0051539">
    <property type="term" value="F:4 iron, 4 sulfur cluster binding"/>
    <property type="evidence" value="ECO:0007669"/>
    <property type="project" value="UniProtKB-KW"/>
</dbReference>
<evidence type="ECO:0000256" key="3">
    <source>
        <dbReference type="ARBA" id="ARBA00022723"/>
    </source>
</evidence>
<dbReference type="GO" id="GO:0031419">
    <property type="term" value="F:cobalamin binding"/>
    <property type="evidence" value="ECO:0007669"/>
    <property type="project" value="InterPro"/>
</dbReference>
<dbReference type="OrthoDB" id="9801424at2"/>
<keyword evidence="2" id="KW-0949">S-adenosyl-L-methionine</keyword>
<dbReference type="RefSeq" id="WP_043757572.1">
    <property type="nucleotide sequence ID" value="NZ_AONC01000076.1"/>
</dbReference>
<protein>
    <recommendedName>
        <fullName evidence="6">Radical SAM core domain-containing protein</fullName>
    </recommendedName>
</protein>
<comment type="cofactor">
    <cofactor evidence="1">
        <name>[4Fe-4S] cluster</name>
        <dbReference type="ChEBI" id="CHEBI:49883"/>
    </cofactor>
</comment>
<dbReference type="InterPro" id="IPR051198">
    <property type="entry name" value="BchE-like"/>
</dbReference>
<dbReference type="Pfam" id="PF02310">
    <property type="entry name" value="B12-binding"/>
    <property type="match status" value="1"/>
</dbReference>
<dbReference type="SFLD" id="SFLDS00029">
    <property type="entry name" value="Radical_SAM"/>
    <property type="match status" value="1"/>
</dbReference>
<dbReference type="InterPro" id="IPR034466">
    <property type="entry name" value="Methyltransferase_Class_B"/>
</dbReference>
<dbReference type="PATRIC" id="fig|1249627.3.peg.3979"/>
<dbReference type="STRING" id="1249627.D779_3902"/>
<reference evidence="7 8" key="1">
    <citation type="submission" date="2012-11" db="EMBL/GenBank/DDBJ databases">
        <title>Genome assembly of Thiorhodococcus sp. AK35.</title>
        <authorList>
            <person name="Nupur N."/>
            <person name="Khatri I."/>
            <person name="Subramanian S."/>
            <person name="Pinnaka A."/>
        </authorList>
    </citation>
    <scope>NUCLEOTIDE SEQUENCE [LARGE SCALE GENOMIC DNA]</scope>
    <source>
        <strain evidence="7 8">AK35</strain>
    </source>
</reference>
<dbReference type="SMART" id="SM00729">
    <property type="entry name" value="Elp3"/>
    <property type="match status" value="1"/>
</dbReference>